<dbReference type="SMART" id="SM00530">
    <property type="entry name" value="HTH_XRE"/>
    <property type="match status" value="1"/>
</dbReference>
<evidence type="ECO:0000313" key="2">
    <source>
        <dbReference type="EMBL" id="ALK44211.1"/>
    </source>
</evidence>
<dbReference type="AlphaFoldDB" id="A0A0P0L7I5"/>
<dbReference type="InterPro" id="IPR001387">
    <property type="entry name" value="Cro/C1-type_HTH"/>
</dbReference>
<dbReference type="EMBL" id="KT428294">
    <property type="protein sequence ID" value="ALK44211.1"/>
    <property type="molecule type" value="Genomic_DNA"/>
</dbReference>
<dbReference type="GO" id="GO:0003677">
    <property type="term" value="F:DNA binding"/>
    <property type="evidence" value="ECO:0007669"/>
    <property type="project" value="InterPro"/>
</dbReference>
<name>A0A0P0L7I5_9GAMM</name>
<reference evidence="2" key="1">
    <citation type="submission" date="2015-08" db="EMBL/GenBank/DDBJ databases">
        <title>Partial sequence of psychrophilic Colwellia sp.</title>
        <authorList>
            <person name="Pankowski J.A."/>
            <person name="Leong J.S."/>
            <person name="Nano F.E."/>
        </authorList>
    </citation>
    <scope>NUCLEOTIDE SEQUENCE</scope>
    <source>
        <strain evidence="2">C1</strain>
    </source>
</reference>
<organism evidence="2">
    <name type="scientific">Colwellia sp. C1</name>
    <dbReference type="NCBI Taxonomy" id="1737566"/>
    <lineage>
        <taxon>Bacteria</taxon>
        <taxon>Pseudomonadati</taxon>
        <taxon>Pseudomonadota</taxon>
        <taxon>Gammaproteobacteria</taxon>
        <taxon>Alteromonadales</taxon>
        <taxon>Colwelliaceae</taxon>
        <taxon>Colwellia</taxon>
    </lineage>
</organism>
<accession>A0A0P0L7I5</accession>
<dbReference type="CDD" id="cd00093">
    <property type="entry name" value="HTH_XRE"/>
    <property type="match status" value="1"/>
</dbReference>
<dbReference type="Gene3D" id="1.10.260.40">
    <property type="entry name" value="lambda repressor-like DNA-binding domains"/>
    <property type="match status" value="1"/>
</dbReference>
<feature type="domain" description="HTH cro/C1-type" evidence="1">
    <location>
        <begin position="35"/>
        <end position="89"/>
    </location>
</feature>
<sequence length="108" mass="12050">MNNKPIKKALGRAVKPTIMPDLTKRFTSIQLAKAIMAKRTAMKLSLIDVSKALSISKPTLIKIEKGQTNVSFANILKVLELLGLSFTIISDDINHYNDFTGKTDDPWY</sequence>
<protein>
    <recommendedName>
        <fullName evidence="1">HTH cro/C1-type domain-containing protein</fullName>
    </recommendedName>
</protein>
<proteinExistence type="predicted"/>
<dbReference type="PROSITE" id="PS50943">
    <property type="entry name" value="HTH_CROC1"/>
    <property type="match status" value="1"/>
</dbReference>
<dbReference type="InterPro" id="IPR010982">
    <property type="entry name" value="Lambda_DNA-bd_dom_sf"/>
</dbReference>
<dbReference type="Pfam" id="PF01381">
    <property type="entry name" value="HTH_3"/>
    <property type="match status" value="1"/>
</dbReference>
<dbReference type="SUPFAM" id="SSF47413">
    <property type="entry name" value="lambda repressor-like DNA-binding domains"/>
    <property type="match status" value="1"/>
</dbReference>
<evidence type="ECO:0000259" key="1">
    <source>
        <dbReference type="PROSITE" id="PS50943"/>
    </source>
</evidence>